<keyword evidence="2 10" id="KW-0575">Peroxidase</keyword>
<feature type="signal peptide" evidence="8">
    <location>
        <begin position="1"/>
        <end position="19"/>
    </location>
</feature>
<sequence length="257" mass="28422">MTLCILAPILLLFVLGSLCNDIEFHNFHPPYAGDLRSPCPALNALANHHIIPHDGRNLTVPMLVKAFNQSMNISDEFTNFVATAALPLAPDGGKSGTFSLQDIQVHGGMEHDGSLSRKDFALGGDANSFSPSVFQEFLSFFHGKEDIGVADAARARWGRIESSRHTNPNFTYTEGDQANSYIQSAIYLQALRNDTSGEVPVEWLKIWFEEERLPYNEGWRPTKNPVSSLSLLLDVLKLALYTPEKLEEACEEGKGTL</sequence>
<evidence type="ECO:0000256" key="6">
    <source>
        <dbReference type="ARBA" id="ARBA00023004"/>
    </source>
</evidence>
<evidence type="ECO:0000256" key="7">
    <source>
        <dbReference type="ARBA" id="ARBA00025795"/>
    </source>
</evidence>
<dbReference type="Gene3D" id="1.10.489.10">
    <property type="entry name" value="Chloroperoxidase-like"/>
    <property type="match status" value="1"/>
</dbReference>
<dbReference type="OrthoDB" id="407298at2759"/>
<keyword evidence="6" id="KW-0408">Iron</keyword>
<dbReference type="InterPro" id="IPR000028">
    <property type="entry name" value="Chloroperoxidase"/>
</dbReference>
<reference evidence="10" key="1">
    <citation type="journal article" date="2020" name="Stud. Mycol.">
        <title>101 Dothideomycetes genomes: a test case for predicting lifestyles and emergence of pathogens.</title>
        <authorList>
            <person name="Haridas S."/>
            <person name="Albert R."/>
            <person name="Binder M."/>
            <person name="Bloem J."/>
            <person name="Labutti K."/>
            <person name="Salamov A."/>
            <person name="Andreopoulos B."/>
            <person name="Baker S."/>
            <person name="Barry K."/>
            <person name="Bills G."/>
            <person name="Bluhm B."/>
            <person name="Cannon C."/>
            <person name="Castanera R."/>
            <person name="Culley D."/>
            <person name="Daum C."/>
            <person name="Ezra D."/>
            <person name="Gonzalez J."/>
            <person name="Henrissat B."/>
            <person name="Kuo A."/>
            <person name="Liang C."/>
            <person name="Lipzen A."/>
            <person name="Lutzoni F."/>
            <person name="Magnuson J."/>
            <person name="Mondo S."/>
            <person name="Nolan M."/>
            <person name="Ohm R."/>
            <person name="Pangilinan J."/>
            <person name="Park H.-J."/>
            <person name="Ramirez L."/>
            <person name="Alfaro M."/>
            <person name="Sun H."/>
            <person name="Tritt A."/>
            <person name="Yoshinaga Y."/>
            <person name="Zwiers L.-H."/>
            <person name="Turgeon B."/>
            <person name="Goodwin S."/>
            <person name="Spatafora J."/>
            <person name="Crous P."/>
            <person name="Grigoriev I."/>
        </authorList>
    </citation>
    <scope>NUCLEOTIDE SEQUENCE</scope>
    <source>
        <strain evidence="10">CBS 175.79</strain>
    </source>
</reference>
<dbReference type="SUPFAM" id="SSF47571">
    <property type="entry name" value="Cloroperoxidase"/>
    <property type="match status" value="2"/>
</dbReference>
<evidence type="ECO:0000256" key="8">
    <source>
        <dbReference type="SAM" id="SignalP"/>
    </source>
</evidence>
<comment type="cofactor">
    <cofactor evidence="1">
        <name>heme b</name>
        <dbReference type="ChEBI" id="CHEBI:60344"/>
    </cofactor>
</comment>
<dbReference type="RefSeq" id="XP_033383587.1">
    <property type="nucleotide sequence ID" value="XM_033533102.1"/>
</dbReference>
<dbReference type="PANTHER" id="PTHR33577:SF9">
    <property type="entry name" value="PEROXIDASE STCC"/>
    <property type="match status" value="1"/>
</dbReference>
<keyword evidence="5" id="KW-0560">Oxidoreductase</keyword>
<name>A0A6A5XPS4_9PLEO</name>
<evidence type="ECO:0000256" key="1">
    <source>
        <dbReference type="ARBA" id="ARBA00001970"/>
    </source>
</evidence>
<evidence type="ECO:0000313" key="10">
    <source>
        <dbReference type="EMBL" id="KAF2015248.1"/>
    </source>
</evidence>
<accession>A0A6A5XPS4</accession>
<evidence type="ECO:0000259" key="9">
    <source>
        <dbReference type="PROSITE" id="PS51405"/>
    </source>
</evidence>
<organism evidence="10 11">
    <name type="scientific">Aaosphaeria arxii CBS 175.79</name>
    <dbReference type="NCBI Taxonomy" id="1450172"/>
    <lineage>
        <taxon>Eukaryota</taxon>
        <taxon>Fungi</taxon>
        <taxon>Dikarya</taxon>
        <taxon>Ascomycota</taxon>
        <taxon>Pezizomycotina</taxon>
        <taxon>Dothideomycetes</taxon>
        <taxon>Pleosporomycetidae</taxon>
        <taxon>Pleosporales</taxon>
        <taxon>Pleosporales incertae sedis</taxon>
        <taxon>Aaosphaeria</taxon>
    </lineage>
</organism>
<proteinExistence type="inferred from homology"/>
<dbReference type="PANTHER" id="PTHR33577">
    <property type="entry name" value="STERIGMATOCYSTIN BIOSYNTHESIS PEROXIDASE STCC-RELATED"/>
    <property type="match status" value="1"/>
</dbReference>
<feature type="chain" id="PRO_5025407880" evidence="8">
    <location>
        <begin position="20"/>
        <end position="257"/>
    </location>
</feature>
<dbReference type="Proteomes" id="UP000799778">
    <property type="component" value="Unassembled WGS sequence"/>
</dbReference>
<evidence type="ECO:0000256" key="3">
    <source>
        <dbReference type="ARBA" id="ARBA00022617"/>
    </source>
</evidence>
<evidence type="ECO:0000256" key="2">
    <source>
        <dbReference type="ARBA" id="ARBA00022559"/>
    </source>
</evidence>
<dbReference type="AlphaFoldDB" id="A0A6A5XPS4"/>
<dbReference type="GO" id="GO:0046872">
    <property type="term" value="F:metal ion binding"/>
    <property type="evidence" value="ECO:0007669"/>
    <property type="project" value="UniProtKB-KW"/>
</dbReference>
<evidence type="ECO:0000256" key="4">
    <source>
        <dbReference type="ARBA" id="ARBA00022723"/>
    </source>
</evidence>
<dbReference type="GeneID" id="54290499"/>
<evidence type="ECO:0000256" key="5">
    <source>
        <dbReference type="ARBA" id="ARBA00023002"/>
    </source>
</evidence>
<dbReference type="EMBL" id="ML978069">
    <property type="protein sequence ID" value="KAF2015248.1"/>
    <property type="molecule type" value="Genomic_DNA"/>
</dbReference>
<keyword evidence="3" id="KW-0349">Heme</keyword>
<keyword evidence="4" id="KW-0479">Metal-binding</keyword>
<dbReference type="GO" id="GO:0004601">
    <property type="term" value="F:peroxidase activity"/>
    <property type="evidence" value="ECO:0007669"/>
    <property type="project" value="UniProtKB-KW"/>
</dbReference>
<feature type="domain" description="Heme haloperoxidase family profile" evidence="9">
    <location>
        <begin position="23"/>
        <end position="233"/>
    </location>
</feature>
<keyword evidence="11" id="KW-1185">Reference proteome</keyword>
<evidence type="ECO:0000313" key="11">
    <source>
        <dbReference type="Proteomes" id="UP000799778"/>
    </source>
</evidence>
<keyword evidence="8" id="KW-0732">Signal</keyword>
<gene>
    <name evidence="10" type="ORF">BU24DRAFT_480046</name>
</gene>
<dbReference type="Pfam" id="PF01328">
    <property type="entry name" value="Peroxidase_2"/>
    <property type="match status" value="1"/>
</dbReference>
<protein>
    <submittedName>
        <fullName evidence="10">Cloroperoxidase</fullName>
    </submittedName>
</protein>
<dbReference type="InterPro" id="IPR036851">
    <property type="entry name" value="Chloroperoxidase-like_sf"/>
</dbReference>
<dbReference type="PROSITE" id="PS51405">
    <property type="entry name" value="HEME_HALOPEROXIDASE"/>
    <property type="match status" value="1"/>
</dbReference>
<comment type="similarity">
    <text evidence="7">Belongs to the chloroperoxidase family.</text>
</comment>